<dbReference type="Proteomes" id="UP000828941">
    <property type="component" value="Chromosome 9"/>
</dbReference>
<evidence type="ECO:0000313" key="1">
    <source>
        <dbReference type="EMBL" id="KAI4323094.1"/>
    </source>
</evidence>
<reference evidence="1 2" key="1">
    <citation type="journal article" date="2022" name="DNA Res.">
        <title>Chromosomal-level genome assembly of the orchid tree Bauhinia variegata (Leguminosae; Cercidoideae) supports the allotetraploid origin hypothesis of Bauhinia.</title>
        <authorList>
            <person name="Zhong Y."/>
            <person name="Chen Y."/>
            <person name="Zheng D."/>
            <person name="Pang J."/>
            <person name="Liu Y."/>
            <person name="Luo S."/>
            <person name="Meng S."/>
            <person name="Qian L."/>
            <person name="Wei D."/>
            <person name="Dai S."/>
            <person name="Zhou R."/>
        </authorList>
    </citation>
    <scope>NUCLEOTIDE SEQUENCE [LARGE SCALE GENOMIC DNA]</scope>
    <source>
        <strain evidence="1">BV-YZ2020</strain>
    </source>
</reference>
<name>A0ACB9MHZ2_BAUVA</name>
<evidence type="ECO:0000313" key="2">
    <source>
        <dbReference type="Proteomes" id="UP000828941"/>
    </source>
</evidence>
<accession>A0ACB9MHZ2</accession>
<sequence>MNRCKRQRLVDGEDRISNLPQNIIGYILSFLPTKEAVRTCILSTKWIYNWTFMIHLHFDDSWLSSQKQKKSKKAHFVNFVDRAVRLLADSSVKSFCLRLLCHNNYEPCQVNEWVSAILEARLQRLHICYAEQVLFSSHSLFTCSTLVQLVLWVNCSLTLPASVCLPNLIYLSFSRITFASDSSAHSTDIILSFPALREFETRDCVWLTEQDVSI</sequence>
<dbReference type="EMBL" id="CM039434">
    <property type="protein sequence ID" value="KAI4323094.1"/>
    <property type="molecule type" value="Genomic_DNA"/>
</dbReference>
<proteinExistence type="predicted"/>
<keyword evidence="2" id="KW-1185">Reference proteome</keyword>
<organism evidence="1 2">
    <name type="scientific">Bauhinia variegata</name>
    <name type="common">Purple orchid tree</name>
    <name type="synonym">Phanera variegata</name>
    <dbReference type="NCBI Taxonomy" id="167791"/>
    <lineage>
        <taxon>Eukaryota</taxon>
        <taxon>Viridiplantae</taxon>
        <taxon>Streptophyta</taxon>
        <taxon>Embryophyta</taxon>
        <taxon>Tracheophyta</taxon>
        <taxon>Spermatophyta</taxon>
        <taxon>Magnoliopsida</taxon>
        <taxon>eudicotyledons</taxon>
        <taxon>Gunneridae</taxon>
        <taxon>Pentapetalae</taxon>
        <taxon>rosids</taxon>
        <taxon>fabids</taxon>
        <taxon>Fabales</taxon>
        <taxon>Fabaceae</taxon>
        <taxon>Cercidoideae</taxon>
        <taxon>Cercideae</taxon>
        <taxon>Bauhiniinae</taxon>
        <taxon>Bauhinia</taxon>
    </lineage>
</organism>
<protein>
    <submittedName>
        <fullName evidence="1">Uncharacterized protein</fullName>
    </submittedName>
</protein>
<comment type="caution">
    <text evidence="1">The sequence shown here is derived from an EMBL/GenBank/DDBJ whole genome shotgun (WGS) entry which is preliminary data.</text>
</comment>
<gene>
    <name evidence="1" type="ORF">L6164_022729</name>
</gene>